<feature type="compositionally biased region" description="Basic and acidic residues" evidence="1">
    <location>
        <begin position="41"/>
        <end position="52"/>
    </location>
</feature>
<keyword evidence="3" id="KW-1185">Reference proteome</keyword>
<feature type="region of interest" description="Disordered" evidence="1">
    <location>
        <begin position="1"/>
        <end position="170"/>
    </location>
</feature>
<gene>
    <name evidence="2" type="ORF">EX30DRAFT_320428</name>
</gene>
<dbReference type="Proteomes" id="UP000298138">
    <property type="component" value="Unassembled WGS sequence"/>
</dbReference>
<dbReference type="InParanoid" id="A0A4S2MUF1"/>
<dbReference type="PANTHER" id="PTHR34776">
    <property type="entry name" value="F17F16.3 PROTEIN"/>
    <property type="match status" value="1"/>
</dbReference>
<protein>
    <recommendedName>
        <fullName evidence="4">BTB domain transcription factor</fullName>
    </recommendedName>
</protein>
<reference evidence="2 3" key="1">
    <citation type="submission" date="2019-04" db="EMBL/GenBank/DDBJ databases">
        <title>Comparative genomics and transcriptomics to analyze fruiting body development in filamentous ascomycetes.</title>
        <authorList>
            <consortium name="DOE Joint Genome Institute"/>
            <person name="Lutkenhaus R."/>
            <person name="Traeger S."/>
            <person name="Breuer J."/>
            <person name="Kuo A."/>
            <person name="Lipzen A."/>
            <person name="Pangilinan J."/>
            <person name="Dilworth D."/>
            <person name="Sandor L."/>
            <person name="Poggeler S."/>
            <person name="Barry K."/>
            <person name="Grigoriev I.V."/>
            <person name="Nowrousian M."/>
        </authorList>
    </citation>
    <scope>NUCLEOTIDE SEQUENCE [LARGE SCALE GENOMIC DNA]</scope>
    <source>
        <strain evidence="2 3">CBS 389.68</strain>
    </source>
</reference>
<evidence type="ECO:0000313" key="2">
    <source>
        <dbReference type="EMBL" id="TGZ80133.1"/>
    </source>
</evidence>
<evidence type="ECO:0000313" key="3">
    <source>
        <dbReference type="Proteomes" id="UP000298138"/>
    </source>
</evidence>
<sequence length="442" mass="48842">MVTTRSSRGKTGADAESPSAGDKHAADVSSPHKSPAKKKTKTESKKRTKEETETVTADNEVDTTSATNTEETTSKPQKSHAANAAKNATVEDVTDSEEGGSGKFKKQQKQQKEEEERPAKRQKTASPGLNAEETTTGSGGKGEEKTKEPANEEKKPEVTESAKDRAQAAESSPILEKGIVYFFLRGKVDVENPENLNEVKRSYMVLRPIPMEKAIPAEDGKPVKDEGKARLIVIPKKRLPVRGYEKFLTFVEEPGAPVKEIGEKWLKGRTYSTKIIGDRTDYPAHPIGEGVYAITKADNERQSHFAYMLTVPEELGEIQDGFGLKHKGSFVVSVRNPENPAPANAAVPDPAEYSKEIMGEFGGLKWGPLQPKHLDYKNSEILFIGEKQFPEEGEHEGTEQELSKLEYEDEARVKHLNDTDSVFADLEKNKKELGEFTTNWGE</sequence>
<evidence type="ECO:0008006" key="4">
    <source>
        <dbReference type="Google" id="ProtNLM"/>
    </source>
</evidence>
<feature type="compositionally biased region" description="Basic and acidic residues" evidence="1">
    <location>
        <begin position="141"/>
        <end position="167"/>
    </location>
</feature>
<evidence type="ECO:0000256" key="1">
    <source>
        <dbReference type="SAM" id="MobiDB-lite"/>
    </source>
</evidence>
<name>A0A4S2MUF1_9PEZI</name>
<accession>A0A4S2MUF1</accession>
<dbReference type="AlphaFoldDB" id="A0A4S2MUF1"/>
<dbReference type="EMBL" id="ML220126">
    <property type="protein sequence ID" value="TGZ80133.1"/>
    <property type="molecule type" value="Genomic_DNA"/>
</dbReference>
<dbReference type="OrthoDB" id="1028014at2759"/>
<proteinExistence type="predicted"/>
<dbReference type="PANTHER" id="PTHR34776:SF1">
    <property type="entry name" value="F17F16.3 PROTEIN"/>
    <property type="match status" value="1"/>
</dbReference>
<feature type="compositionally biased region" description="Basic and acidic residues" evidence="1">
    <location>
        <begin position="110"/>
        <end position="119"/>
    </location>
</feature>
<organism evidence="2 3">
    <name type="scientific">Ascodesmis nigricans</name>
    <dbReference type="NCBI Taxonomy" id="341454"/>
    <lineage>
        <taxon>Eukaryota</taxon>
        <taxon>Fungi</taxon>
        <taxon>Dikarya</taxon>
        <taxon>Ascomycota</taxon>
        <taxon>Pezizomycotina</taxon>
        <taxon>Pezizomycetes</taxon>
        <taxon>Pezizales</taxon>
        <taxon>Ascodesmidaceae</taxon>
        <taxon>Ascodesmis</taxon>
    </lineage>
</organism>
<dbReference type="STRING" id="341454.A0A4S2MUF1"/>